<reference evidence="2" key="1">
    <citation type="submission" date="2024-08" db="EMBL/GenBank/DDBJ databases">
        <title>Phylogenomic analyses of a clade within the roseobacter group suggest taxonomic reassignments of species of the genera Aestuariivita, Citreicella, Loktanella, Nautella, Pelagibaca, Ruegeria, Thalassobius, Thiobacimonas and Tropicibacter, and the proposal o.</title>
        <authorList>
            <person name="Jeon C.O."/>
        </authorList>
    </citation>
    <scope>NUCLEOTIDE SEQUENCE</scope>
    <source>
        <strain evidence="2">SS1-5</strain>
    </source>
</reference>
<accession>A0AAN0NJE8</accession>
<proteinExistence type="predicted"/>
<dbReference type="KEGG" id="yrh:AABB31_05590"/>
<name>A0AAN0NJE8_9RHOB</name>
<protein>
    <submittedName>
        <fullName evidence="2">YjbH domain-containing protein</fullName>
    </submittedName>
</protein>
<dbReference type="RefSeq" id="WP_342077676.1">
    <property type="nucleotide sequence ID" value="NZ_CP151767.2"/>
</dbReference>
<feature type="chain" id="PRO_5042850239" evidence="1">
    <location>
        <begin position="21"/>
        <end position="438"/>
    </location>
</feature>
<dbReference type="AlphaFoldDB" id="A0AAN0NJE8"/>
<evidence type="ECO:0000313" key="2">
    <source>
        <dbReference type="EMBL" id="WZU68387.1"/>
    </source>
</evidence>
<dbReference type="InterPro" id="IPR010344">
    <property type="entry name" value="YbjH"/>
</dbReference>
<evidence type="ECO:0000256" key="1">
    <source>
        <dbReference type="SAM" id="SignalP"/>
    </source>
</evidence>
<dbReference type="Pfam" id="PF06082">
    <property type="entry name" value="YjbH"/>
    <property type="match status" value="1"/>
</dbReference>
<dbReference type="EMBL" id="CP151767">
    <property type="protein sequence ID" value="WZU68387.1"/>
    <property type="molecule type" value="Genomic_DNA"/>
</dbReference>
<evidence type="ECO:0000313" key="3">
    <source>
        <dbReference type="Proteomes" id="UP001470809"/>
    </source>
</evidence>
<organism evidence="2 3">
    <name type="scientific">Yoonia rhodophyticola</name>
    <dbReference type="NCBI Taxonomy" id="3137370"/>
    <lineage>
        <taxon>Bacteria</taxon>
        <taxon>Pseudomonadati</taxon>
        <taxon>Pseudomonadota</taxon>
        <taxon>Alphaproteobacteria</taxon>
        <taxon>Rhodobacterales</taxon>
        <taxon>Paracoccaceae</taxon>
        <taxon>Yoonia</taxon>
    </lineage>
</organism>
<keyword evidence="3" id="KW-1185">Reference proteome</keyword>
<dbReference type="Proteomes" id="UP001470809">
    <property type="component" value="Chromosome"/>
</dbReference>
<feature type="signal peptide" evidence="1">
    <location>
        <begin position="1"/>
        <end position="20"/>
    </location>
</feature>
<sequence>MRLRTFALAGLGLSFVGGSAAEVAPHVVQARDIVAASNRIAADAPLTDMQTSLRMALAAEGLILEGFAIDGDAAQIQVQNERWDKTAQAAGRAARVMANTLPAGTENLTVTLQEDGVPITDIRTKRSSLQELQFDYDGAWRTLAQAQIGDADGPPTGAPRLTYSLGAFADLTLADPEGKARASIGPQFDVAYRAAPGLTFSGQFRYALLGNADEAADAVQSGLDPVRTGFGQYARAADFEVTRLTARYLFRPGPDLFGRVTAGYLEDMFGGVSTEVLWYPNDSRLALGAELNYVQQRDFDQLFGFQDYDVLTGHASAYYDFSRGYSAQLDLGRYLAGDWGGTFSVDRVFGNGISVGAFVTRTDASFEDFGKGSFDKGVRIALPLSVITGRPSRRRFEQTIRPALRDGGARLDIDERLFGTVRDYRGIGLTDDWGSYLQ</sequence>
<keyword evidence="1" id="KW-0732">Signal</keyword>
<gene>
    <name evidence="2" type="ORF">AABB31_05590</name>
</gene>